<accession>S8E0J0</accession>
<feature type="compositionally biased region" description="Pro residues" evidence="1">
    <location>
        <begin position="1"/>
        <end position="12"/>
    </location>
</feature>
<keyword evidence="4" id="KW-1185">Reference proteome</keyword>
<dbReference type="EMBL" id="KE504182">
    <property type="protein sequence ID" value="EPS96908.1"/>
    <property type="molecule type" value="Genomic_DNA"/>
</dbReference>
<feature type="transmembrane region" description="Helical" evidence="2">
    <location>
        <begin position="199"/>
        <end position="220"/>
    </location>
</feature>
<proteinExistence type="predicted"/>
<feature type="compositionally biased region" description="Polar residues" evidence="1">
    <location>
        <begin position="329"/>
        <end position="341"/>
    </location>
</feature>
<feature type="region of interest" description="Disordered" evidence="1">
    <location>
        <begin position="291"/>
        <end position="371"/>
    </location>
</feature>
<reference evidence="3 4" key="1">
    <citation type="journal article" date="2012" name="Science">
        <title>The Paleozoic origin of enzymatic lignin decomposition reconstructed from 31 fungal genomes.</title>
        <authorList>
            <person name="Floudas D."/>
            <person name="Binder M."/>
            <person name="Riley R."/>
            <person name="Barry K."/>
            <person name="Blanchette R.A."/>
            <person name="Henrissat B."/>
            <person name="Martinez A.T."/>
            <person name="Otillar R."/>
            <person name="Spatafora J.W."/>
            <person name="Yadav J.S."/>
            <person name="Aerts A."/>
            <person name="Benoit I."/>
            <person name="Boyd A."/>
            <person name="Carlson A."/>
            <person name="Copeland A."/>
            <person name="Coutinho P.M."/>
            <person name="de Vries R.P."/>
            <person name="Ferreira P."/>
            <person name="Findley K."/>
            <person name="Foster B."/>
            <person name="Gaskell J."/>
            <person name="Glotzer D."/>
            <person name="Gorecki P."/>
            <person name="Heitman J."/>
            <person name="Hesse C."/>
            <person name="Hori C."/>
            <person name="Igarashi K."/>
            <person name="Jurgens J.A."/>
            <person name="Kallen N."/>
            <person name="Kersten P."/>
            <person name="Kohler A."/>
            <person name="Kuees U."/>
            <person name="Kumar T.K.A."/>
            <person name="Kuo A."/>
            <person name="LaButti K."/>
            <person name="Larrondo L.F."/>
            <person name="Lindquist E."/>
            <person name="Ling A."/>
            <person name="Lombard V."/>
            <person name="Lucas S."/>
            <person name="Lundell T."/>
            <person name="Martin R."/>
            <person name="McLaughlin D.J."/>
            <person name="Morgenstern I."/>
            <person name="Morin E."/>
            <person name="Murat C."/>
            <person name="Nagy L.G."/>
            <person name="Nolan M."/>
            <person name="Ohm R.A."/>
            <person name="Patyshakuliyeva A."/>
            <person name="Rokas A."/>
            <person name="Ruiz-Duenas F.J."/>
            <person name="Sabat G."/>
            <person name="Salamov A."/>
            <person name="Samejima M."/>
            <person name="Schmutz J."/>
            <person name="Slot J.C."/>
            <person name="St John F."/>
            <person name="Stenlid J."/>
            <person name="Sun H."/>
            <person name="Sun S."/>
            <person name="Syed K."/>
            <person name="Tsang A."/>
            <person name="Wiebenga A."/>
            <person name="Young D."/>
            <person name="Pisabarro A."/>
            <person name="Eastwood D.C."/>
            <person name="Martin F."/>
            <person name="Cullen D."/>
            <person name="Grigoriev I.V."/>
            <person name="Hibbett D.S."/>
        </authorList>
    </citation>
    <scope>NUCLEOTIDE SEQUENCE</scope>
    <source>
        <strain evidence="4">FP-58527</strain>
    </source>
</reference>
<dbReference type="Proteomes" id="UP000015241">
    <property type="component" value="Unassembled WGS sequence"/>
</dbReference>
<sequence length="412" mass="43054">MSASPPSTPMDPAPGLTNSGMAASNIHIAPRSTSSPVCFPLHPAGSQTSEGYPLPCLINSSTTITSETGVGVGLLNQSIPATHSSWSSSSSNTVSVVTAQSSTESWNLPSYTFSASQSASNTLDTSDHPLAAPSATVSLPAASLRGAYSASTVARSRGVTTASLDESSVPASSDQGSATTVPERHEASSGPGRAAHIELPLIIGIVGAVLVMVFGVFGIYARRRWRARLAARDHSIGVEQESHPESTLDEHRLSTNTPSVICPADPTRDLANDANIHSQPSDAGGPCACLVEDPPLPNATPFDETPPDEESLSRWPSAPPAYAPAQGPQRLSVSSISSTQARPFGPRPPLLSYSQLYGNQKDGTSEQTQSAGNVAYHRHAEDGGTPGRYLLRMRSVEPFRRELRANSADAAR</sequence>
<keyword evidence="2" id="KW-0812">Transmembrane</keyword>
<evidence type="ECO:0000256" key="1">
    <source>
        <dbReference type="SAM" id="MobiDB-lite"/>
    </source>
</evidence>
<evidence type="ECO:0000256" key="2">
    <source>
        <dbReference type="SAM" id="Phobius"/>
    </source>
</evidence>
<keyword evidence="2" id="KW-0472">Membrane</keyword>
<dbReference type="HOGENOM" id="CLU_667378_0_0_1"/>
<name>S8E0J0_FOMSC</name>
<feature type="region of interest" description="Disordered" evidence="1">
    <location>
        <begin position="159"/>
        <end position="191"/>
    </location>
</feature>
<feature type="region of interest" description="Disordered" evidence="1">
    <location>
        <begin position="1"/>
        <end position="27"/>
    </location>
</feature>
<evidence type="ECO:0000313" key="3">
    <source>
        <dbReference type="EMBL" id="EPS96908.1"/>
    </source>
</evidence>
<feature type="compositionally biased region" description="Polar residues" evidence="1">
    <location>
        <begin position="159"/>
        <end position="180"/>
    </location>
</feature>
<dbReference type="AlphaFoldDB" id="S8E0J0"/>
<dbReference type="OrthoDB" id="10681885at2759"/>
<keyword evidence="2" id="KW-1133">Transmembrane helix</keyword>
<dbReference type="InParanoid" id="S8E0J0"/>
<organism evidence="3 4">
    <name type="scientific">Fomitopsis schrenkii</name>
    <name type="common">Brown rot fungus</name>
    <dbReference type="NCBI Taxonomy" id="2126942"/>
    <lineage>
        <taxon>Eukaryota</taxon>
        <taxon>Fungi</taxon>
        <taxon>Dikarya</taxon>
        <taxon>Basidiomycota</taxon>
        <taxon>Agaricomycotina</taxon>
        <taxon>Agaricomycetes</taxon>
        <taxon>Polyporales</taxon>
        <taxon>Fomitopsis</taxon>
    </lineage>
</organism>
<evidence type="ECO:0000313" key="4">
    <source>
        <dbReference type="Proteomes" id="UP000015241"/>
    </source>
</evidence>
<gene>
    <name evidence="3" type="ORF">FOMPIDRAFT_117070</name>
</gene>
<protein>
    <submittedName>
        <fullName evidence="3">Uncharacterized protein</fullName>
    </submittedName>
</protein>
<feature type="compositionally biased region" description="Polar residues" evidence="1">
    <location>
        <begin position="352"/>
        <end position="371"/>
    </location>
</feature>